<evidence type="ECO:0000313" key="3">
    <source>
        <dbReference type="EMBL" id="SDW82208.1"/>
    </source>
</evidence>
<dbReference type="PROSITE" id="PS51257">
    <property type="entry name" value="PROKAR_LIPOPROTEIN"/>
    <property type="match status" value="1"/>
</dbReference>
<dbReference type="RefSeq" id="WP_176954680.1">
    <property type="nucleotide sequence ID" value="NZ_FNMZ01000002.1"/>
</dbReference>
<dbReference type="PROSITE" id="PS50005">
    <property type="entry name" value="TPR"/>
    <property type="match status" value="3"/>
</dbReference>
<evidence type="ECO:0000256" key="2">
    <source>
        <dbReference type="SAM" id="SignalP"/>
    </source>
</evidence>
<proteinExistence type="predicted"/>
<dbReference type="InterPro" id="IPR019734">
    <property type="entry name" value="TPR_rpt"/>
</dbReference>
<dbReference type="Pfam" id="PF13432">
    <property type="entry name" value="TPR_16"/>
    <property type="match status" value="2"/>
</dbReference>
<dbReference type="Pfam" id="PF13181">
    <property type="entry name" value="TPR_8"/>
    <property type="match status" value="1"/>
</dbReference>
<dbReference type="PANTHER" id="PTHR12558:SF13">
    <property type="entry name" value="CELL DIVISION CYCLE PROTEIN 27 HOMOLOG"/>
    <property type="match status" value="1"/>
</dbReference>
<dbReference type="Gene3D" id="1.25.40.10">
    <property type="entry name" value="Tetratricopeptide repeat domain"/>
    <property type="match status" value="4"/>
</dbReference>
<reference evidence="3 4" key="1">
    <citation type="submission" date="2016-10" db="EMBL/GenBank/DDBJ databases">
        <authorList>
            <person name="de Groot N.N."/>
        </authorList>
    </citation>
    <scope>NUCLEOTIDE SEQUENCE [LARGE SCALE GENOMIC DNA]</scope>
    <source>
        <strain evidence="3 4">DSM 17890</strain>
    </source>
</reference>
<keyword evidence="1" id="KW-0802">TPR repeat</keyword>
<feature type="repeat" description="TPR" evidence="1">
    <location>
        <begin position="64"/>
        <end position="97"/>
    </location>
</feature>
<gene>
    <name evidence="3" type="ORF">SAMN05444336_102442</name>
</gene>
<dbReference type="SUPFAM" id="SSF48452">
    <property type="entry name" value="TPR-like"/>
    <property type="match status" value="4"/>
</dbReference>
<feature type="chain" id="PRO_5011742263" evidence="2">
    <location>
        <begin position="22"/>
        <end position="816"/>
    </location>
</feature>
<feature type="signal peptide" evidence="2">
    <location>
        <begin position="1"/>
        <end position="21"/>
    </location>
</feature>
<keyword evidence="4" id="KW-1185">Reference proteome</keyword>
<evidence type="ECO:0000256" key="1">
    <source>
        <dbReference type="PROSITE-ProRule" id="PRU00339"/>
    </source>
</evidence>
<dbReference type="AlphaFoldDB" id="A0A1H2WNY6"/>
<dbReference type="EMBL" id="FNMZ01000002">
    <property type="protein sequence ID" value="SDW82208.1"/>
    <property type="molecule type" value="Genomic_DNA"/>
</dbReference>
<dbReference type="SMART" id="SM00028">
    <property type="entry name" value="TPR"/>
    <property type="match status" value="11"/>
</dbReference>
<dbReference type="STRING" id="356660.SAMN05444336_102442"/>
<dbReference type="Proteomes" id="UP000199118">
    <property type="component" value="Unassembled WGS sequence"/>
</dbReference>
<feature type="repeat" description="TPR" evidence="1">
    <location>
        <begin position="611"/>
        <end position="644"/>
    </location>
</feature>
<dbReference type="InterPro" id="IPR011990">
    <property type="entry name" value="TPR-like_helical_dom_sf"/>
</dbReference>
<keyword evidence="2" id="KW-0732">Signal</keyword>
<dbReference type="Pfam" id="PF14559">
    <property type="entry name" value="TPR_19"/>
    <property type="match status" value="2"/>
</dbReference>
<keyword evidence="3" id="KW-0449">Lipoprotein</keyword>
<evidence type="ECO:0000313" key="4">
    <source>
        <dbReference type="Proteomes" id="UP000199118"/>
    </source>
</evidence>
<accession>A0A1H2WNY6</accession>
<dbReference type="PANTHER" id="PTHR12558">
    <property type="entry name" value="CELL DIVISION CYCLE 16,23,27"/>
    <property type="match status" value="1"/>
</dbReference>
<feature type="repeat" description="TPR" evidence="1">
    <location>
        <begin position="30"/>
        <end position="63"/>
    </location>
</feature>
<name>A0A1H2WNY6_9RHOB</name>
<sequence>MKFRAHAYTAVFLALAAFGLAACDSGEERAQEHYDSGMALLQEGEPDKAQLEFRNAVKLDPAHVAARYELGLYLKSKNDIRGALGQFRSAAELDPNHIGARIELAEIMLVANQLDEAERFVLAAFALDPENPRVLGIKASVDYKRGNREEAVKVAREVIERIPENITTRLVLVADRVDSGDNEGALKLLDEGLAYKESDLSLNVVRLGVLEQLERADDIGPQLERLVEHYPRTDQFREALARWYVFKNQYDNAEAQYRAIADNNPRDYQRALDVARFVNALHGPERAREELERLASSDNPLVEYELAIATLDLREGDEAAAIERLDRLAAERTGADQNRARLERAKLHIKDEEFEAADVLLDAVIASDTKNADALRLRASRFLAADENDAAIRDLRAALDVAPKDVQIMLTLAAAYDRNGQRELALERLAQAMQESDFDLPITLRYAEALIRAQKPEVAESVMNDALKRRGESRDLLVALAQLKLRRQAWAEAERIANRLKVIDPKDAVADRLLAAAALGQRKFDESADILETVVDTEGGDASNGVIALVRALLAGGDVDRAYTYLTERLETKPEDVTALVLRASILSGRGDMEAAETDLLKAIEIEPGNAAAYASLARIYNSMGKASQVTETLQKGLTLNDRDVSLRLTQAMQLEYEGQFDDAIEVYEDLYKQRPSSTVIANNFASLLADHRASDPEQLSRAFNIAKRFRGSDQPYLTDTYGWLLHLTGSSAEALPLLRRAAEQLPTNPLVQYHLGVVLAANGEFSQARNRIDRAMTLSEQVNFSHADRAREVLKRIDALEADRARKAEEGKAQQ</sequence>
<protein>
    <submittedName>
        <fullName evidence="3">Putative PEP-CTERM system TPR-repeat lipoprotein</fullName>
    </submittedName>
</protein>
<organism evidence="3 4">
    <name type="scientific">Albimonas donghaensis</name>
    <dbReference type="NCBI Taxonomy" id="356660"/>
    <lineage>
        <taxon>Bacteria</taxon>
        <taxon>Pseudomonadati</taxon>
        <taxon>Pseudomonadota</taxon>
        <taxon>Alphaproteobacteria</taxon>
        <taxon>Rhodobacterales</taxon>
        <taxon>Paracoccaceae</taxon>
        <taxon>Albimonas</taxon>
    </lineage>
</organism>